<dbReference type="PANTHER" id="PTHR34154:SF3">
    <property type="entry name" value="ALKALI-SENSITIVE LINKAGE PROTEIN 1"/>
    <property type="match status" value="1"/>
</dbReference>
<dbReference type="InterPro" id="IPR053183">
    <property type="entry name" value="ASL1"/>
</dbReference>
<dbReference type="GO" id="GO:0006352">
    <property type="term" value="P:DNA-templated transcription initiation"/>
    <property type="evidence" value="ECO:0007669"/>
    <property type="project" value="InterPro"/>
</dbReference>
<dbReference type="GO" id="GO:0016987">
    <property type="term" value="F:sigma factor activity"/>
    <property type="evidence" value="ECO:0007669"/>
    <property type="project" value="UniProtKB-KW"/>
</dbReference>
<keyword evidence="6" id="KW-1185">Reference proteome</keyword>
<evidence type="ECO:0000259" key="4">
    <source>
        <dbReference type="Pfam" id="PF11790"/>
    </source>
</evidence>
<reference evidence="5" key="2">
    <citation type="submission" date="2020-09" db="EMBL/GenBank/DDBJ databases">
        <authorList>
            <person name="Sun Q."/>
            <person name="Ohkuma M."/>
        </authorList>
    </citation>
    <scope>NUCLEOTIDE SEQUENCE</scope>
    <source>
        <strain evidence="5">JCM 3313</strain>
    </source>
</reference>
<dbReference type="Pfam" id="PF11790">
    <property type="entry name" value="Glyco_hydro_cc"/>
    <property type="match status" value="1"/>
</dbReference>
<dbReference type="GO" id="GO:0003677">
    <property type="term" value="F:DNA binding"/>
    <property type="evidence" value="ECO:0007669"/>
    <property type="project" value="UniProtKB-KW"/>
</dbReference>
<dbReference type="NCBIfam" id="TIGR02937">
    <property type="entry name" value="sigma70-ECF"/>
    <property type="match status" value="1"/>
</dbReference>
<dbReference type="PANTHER" id="PTHR34154">
    <property type="entry name" value="ALKALI-SENSITIVE LINKAGE PROTEIN 1"/>
    <property type="match status" value="1"/>
</dbReference>
<feature type="region of interest" description="Disordered" evidence="2">
    <location>
        <begin position="1"/>
        <end position="23"/>
    </location>
</feature>
<feature type="domain" description="RNA polymerase sigma-70 region 2" evidence="3">
    <location>
        <begin position="45"/>
        <end position="110"/>
    </location>
</feature>
<dbReference type="Proteomes" id="UP000639606">
    <property type="component" value="Unassembled WGS sequence"/>
</dbReference>
<evidence type="ECO:0000256" key="1">
    <source>
        <dbReference type="RuleBase" id="RU000716"/>
    </source>
</evidence>
<dbReference type="Pfam" id="PF04542">
    <property type="entry name" value="Sigma70_r2"/>
    <property type="match status" value="1"/>
</dbReference>
<keyword evidence="1" id="KW-0238">DNA-binding</keyword>
<feature type="domain" description="Asl1-like glycosyl hydrolase catalytic" evidence="4">
    <location>
        <begin position="442"/>
        <end position="658"/>
    </location>
</feature>
<dbReference type="Gene3D" id="3.20.20.80">
    <property type="entry name" value="Glycosidases"/>
    <property type="match status" value="1"/>
</dbReference>
<dbReference type="EMBL" id="BMRG01000003">
    <property type="protein sequence ID" value="GGP49537.1"/>
    <property type="molecule type" value="Genomic_DNA"/>
</dbReference>
<dbReference type="InterPro" id="IPR024655">
    <property type="entry name" value="Asl1_glyco_hydro_catalytic"/>
</dbReference>
<dbReference type="InterPro" id="IPR017853">
    <property type="entry name" value="GH"/>
</dbReference>
<proteinExistence type="inferred from homology"/>
<dbReference type="InterPro" id="IPR000838">
    <property type="entry name" value="RNA_pol_sigma70_ECF_CS"/>
</dbReference>
<comment type="similarity">
    <text evidence="1">Belongs to the sigma-70 factor family. ECF subfamily.</text>
</comment>
<feature type="compositionally biased region" description="Low complexity" evidence="2">
    <location>
        <begin position="368"/>
        <end position="419"/>
    </location>
</feature>
<sequence length="662" mass="70594">MRAFEPSPVGKPNTAERIGMRTPREPGAATVLAAQRGEQSALDELVAGYLPLVYNVVGHALGGHSDTDDVVQETMLRALDGLGGLRDPAAFRSWLLVIAMNQVRERHRRKLPLPVDERDLVDLADPGADFVDLAITRLHLTGQRREVVAATRWLGDEERELLSLWWMETAGQVTRAEVAEAVGLSPQHTAVRVQRMKAQLDAARVVVRVLAATPRCGELAAVVRDWDGQPSALWRKRIVRHARECSWCGRGFEDLAAVDGLVARLPLVPLPAGLLTLPEPTAALPDRTGAAENAVENAAVKNAAVENAAVKQAAVKQAVVKKGIWAHAAAKPLVAAAAVAAVAGTVAGVVVFLPQDRSPEPVPIAAAATTTTTTAPPTSSATTTTTSTTTTTTAVPTTTTTTAVQTTQQQAAAPRTPAARSKKKGVSTWHFDGVNRALSDVGAGWFYNWAATRENVQAPPGVEYVPMIWGAKSVTPENLRAVKGQGTTLLGFNEPDLAEQSNMTVEQALDLWPQLQATGMRLGSPAVAHSGDKPGGWLDRFLSGARARGLRVDFITLHWYGSDFSPAAVGHLKNYLDAVHARYGLPIWVTEYSLMDFSGGGVRYPSAAELADFAGKSSRMLEGLSYVERYAWFALPADKPGTGLYLPGGTPNQAGQAYKATG</sequence>
<dbReference type="SUPFAM" id="SSF88946">
    <property type="entry name" value="Sigma2 domain of RNA polymerase sigma factors"/>
    <property type="match status" value="1"/>
</dbReference>
<dbReference type="AlphaFoldDB" id="A0A918EDA7"/>
<dbReference type="InterPro" id="IPR007627">
    <property type="entry name" value="RNA_pol_sigma70_r2"/>
</dbReference>
<keyword evidence="1" id="KW-0804">Transcription</keyword>
<evidence type="ECO:0000256" key="2">
    <source>
        <dbReference type="SAM" id="MobiDB-lite"/>
    </source>
</evidence>
<name>A0A918EDA7_9PSEU</name>
<dbReference type="PROSITE" id="PS01063">
    <property type="entry name" value="SIGMA70_ECF"/>
    <property type="match status" value="1"/>
</dbReference>
<keyword evidence="1" id="KW-0805">Transcription regulation</keyword>
<dbReference type="InterPro" id="IPR014284">
    <property type="entry name" value="RNA_pol_sigma-70_dom"/>
</dbReference>
<dbReference type="InterPro" id="IPR013325">
    <property type="entry name" value="RNA_pol_sigma_r2"/>
</dbReference>
<comment type="caution">
    <text evidence="5">The sequence shown here is derived from an EMBL/GenBank/DDBJ whole genome shotgun (WGS) entry which is preliminary data.</text>
</comment>
<accession>A0A918EDA7</accession>
<evidence type="ECO:0000313" key="5">
    <source>
        <dbReference type="EMBL" id="GGP49537.1"/>
    </source>
</evidence>
<protein>
    <recommendedName>
        <fullName evidence="1">RNA polymerase sigma factor</fullName>
    </recommendedName>
</protein>
<feature type="region of interest" description="Disordered" evidence="2">
    <location>
        <begin position="368"/>
        <end position="424"/>
    </location>
</feature>
<gene>
    <name evidence="5" type="ORF">GCM10010185_22140</name>
</gene>
<reference evidence="5" key="1">
    <citation type="journal article" date="2014" name="Int. J. Syst. Evol. Microbiol.">
        <title>Complete genome sequence of Corynebacterium casei LMG S-19264T (=DSM 44701T), isolated from a smear-ripened cheese.</title>
        <authorList>
            <consortium name="US DOE Joint Genome Institute (JGI-PGF)"/>
            <person name="Walter F."/>
            <person name="Albersmeier A."/>
            <person name="Kalinowski J."/>
            <person name="Ruckert C."/>
        </authorList>
    </citation>
    <scope>NUCLEOTIDE SEQUENCE</scope>
    <source>
        <strain evidence="5">JCM 3313</strain>
    </source>
</reference>
<keyword evidence="1" id="KW-0731">Sigma factor</keyword>
<evidence type="ECO:0000313" key="6">
    <source>
        <dbReference type="Proteomes" id="UP000639606"/>
    </source>
</evidence>
<dbReference type="GO" id="GO:0071966">
    <property type="term" value="P:fungal-type cell wall polysaccharide metabolic process"/>
    <property type="evidence" value="ECO:0007669"/>
    <property type="project" value="TreeGrafter"/>
</dbReference>
<dbReference type="SUPFAM" id="SSF51445">
    <property type="entry name" value="(Trans)glycosidases"/>
    <property type="match status" value="1"/>
</dbReference>
<dbReference type="Gene3D" id="1.10.1740.10">
    <property type="match status" value="1"/>
</dbReference>
<evidence type="ECO:0000259" key="3">
    <source>
        <dbReference type="Pfam" id="PF04542"/>
    </source>
</evidence>
<organism evidence="5 6">
    <name type="scientific">Saccharothrix coeruleofusca</name>
    <dbReference type="NCBI Taxonomy" id="33919"/>
    <lineage>
        <taxon>Bacteria</taxon>
        <taxon>Bacillati</taxon>
        <taxon>Actinomycetota</taxon>
        <taxon>Actinomycetes</taxon>
        <taxon>Pseudonocardiales</taxon>
        <taxon>Pseudonocardiaceae</taxon>
        <taxon>Saccharothrix</taxon>
    </lineage>
</organism>